<dbReference type="InterPro" id="IPR041916">
    <property type="entry name" value="Anti_sigma_zinc_sf"/>
</dbReference>
<name>A0A511V5P1_9BACL</name>
<dbReference type="AlphaFoldDB" id="A0A511V5P1"/>
<evidence type="ECO:0000259" key="6">
    <source>
        <dbReference type="Pfam" id="PF13786"/>
    </source>
</evidence>
<evidence type="ECO:0000256" key="1">
    <source>
        <dbReference type="ARBA" id="ARBA00024353"/>
    </source>
</evidence>
<evidence type="ECO:0000256" key="2">
    <source>
        <dbReference type="ARBA" id="ARBA00024438"/>
    </source>
</evidence>
<comment type="caution">
    <text evidence="7">The sequence shown here is derived from an EMBL/GenBank/DDBJ whole genome shotgun (WGS) entry which is preliminary data.</text>
</comment>
<dbReference type="Gene3D" id="1.10.10.1320">
    <property type="entry name" value="Anti-sigma factor, zinc-finger domain"/>
    <property type="match status" value="1"/>
</dbReference>
<dbReference type="InterPro" id="IPR027383">
    <property type="entry name" value="Znf_put"/>
</dbReference>
<comment type="similarity">
    <text evidence="1">Belongs to the zinc-associated anti-sigma factor (ZAS) superfamily. Anti-sigma-W factor family.</text>
</comment>
<dbReference type="Pfam" id="PF13786">
    <property type="entry name" value="DUF4179"/>
    <property type="match status" value="1"/>
</dbReference>
<proteinExistence type="inferred from homology"/>
<dbReference type="Pfam" id="PF13490">
    <property type="entry name" value="zf-HC2"/>
    <property type="match status" value="1"/>
</dbReference>
<feature type="region of interest" description="Disordered" evidence="3">
    <location>
        <begin position="1"/>
        <end position="20"/>
    </location>
</feature>
<dbReference type="EMBL" id="BJXX01000019">
    <property type="protein sequence ID" value="GEN33053.1"/>
    <property type="molecule type" value="Genomic_DNA"/>
</dbReference>
<accession>A0A511V5P1</accession>
<keyword evidence="4" id="KW-1133">Transmembrane helix</keyword>
<evidence type="ECO:0000259" key="5">
    <source>
        <dbReference type="Pfam" id="PF13490"/>
    </source>
</evidence>
<evidence type="ECO:0000313" key="7">
    <source>
        <dbReference type="EMBL" id="GEN33053.1"/>
    </source>
</evidence>
<sequence length="557" mass="62042">MKCTEYEQMSRHVEGETAGREKMAMDTHLLNCPACRNLYEECQAEREALRAALRAPALPGSFTEDIMAQLKPHAVVPEEPQAPEPVRKAGKRKWKRWAYAAAGTLLAVSVAASVSPSFASYLTQSIFNRNNQMIDLGLQMAGEKGFVQQGNYYVTDNGITLRVLDVVADPTRIALSYVLEKEGGGHLDPDFDPRFREEAGNRVYLTDTKGNKLADMSSWGRNDPYGIIGFQLENNIPEKAVVHFELSRVGGFAGIGAKEGRWELQVPVDMKKGLEATRSTAVNLQHTTGQGVSINIKTLLFAPTKSQLEFETSITGSAKKKLQELVERENRLGIAEEGADAYRDYTYGISYRLLDEKGRVVAGKSGPVLPSGERERNPIDSSGVHKPFGRTVWKDGFVPLGEAKRLTFVLDAVDMEEPSDFSLSFTPDNLKKSPVTGQYQGSTIKIKSFVVKRDWDIKKRPPFFEDESHAIIELEGVHPQNTGTFTHWVVTDENGRTYKAMVSGGEEDPDASGNRKFTSTLRVYGLKHEPKKLTLSLTRIMKRHTDVDWKVDIPVSR</sequence>
<dbReference type="Gene3D" id="2.60.40.1630">
    <property type="entry name" value="bacillus anthracis domain"/>
    <property type="match status" value="1"/>
</dbReference>
<feature type="domain" description="Putative zinc-finger" evidence="5">
    <location>
        <begin position="7"/>
        <end position="36"/>
    </location>
</feature>
<evidence type="ECO:0000313" key="8">
    <source>
        <dbReference type="Proteomes" id="UP000321157"/>
    </source>
</evidence>
<keyword evidence="4" id="KW-0472">Membrane</keyword>
<keyword evidence="4" id="KW-0812">Transmembrane</keyword>
<protein>
    <recommendedName>
        <fullName evidence="2">Anti-sigma-W factor RsiW</fullName>
    </recommendedName>
</protein>
<dbReference type="RefSeq" id="WP_146808355.1">
    <property type="nucleotide sequence ID" value="NZ_BJXX01000019.1"/>
</dbReference>
<gene>
    <name evidence="7" type="ORF">ADA01nite_05130</name>
</gene>
<keyword evidence="8" id="KW-1185">Reference proteome</keyword>
<reference evidence="7 8" key="1">
    <citation type="submission" date="2019-07" db="EMBL/GenBank/DDBJ databases">
        <title>Whole genome shotgun sequence of Aneurinibacillus danicus NBRC 102444.</title>
        <authorList>
            <person name="Hosoyama A."/>
            <person name="Uohara A."/>
            <person name="Ohji S."/>
            <person name="Ichikawa N."/>
        </authorList>
    </citation>
    <scope>NUCLEOTIDE SEQUENCE [LARGE SCALE GENOMIC DNA]</scope>
    <source>
        <strain evidence="7 8">NBRC 102444</strain>
    </source>
</reference>
<evidence type="ECO:0000256" key="4">
    <source>
        <dbReference type="SAM" id="Phobius"/>
    </source>
</evidence>
<dbReference type="InterPro" id="IPR025436">
    <property type="entry name" value="DUF4179"/>
</dbReference>
<feature type="transmembrane region" description="Helical" evidence="4">
    <location>
        <begin position="97"/>
        <end position="122"/>
    </location>
</feature>
<feature type="domain" description="DUF4179" evidence="6">
    <location>
        <begin position="91"/>
        <end position="180"/>
    </location>
</feature>
<organism evidence="7 8">
    <name type="scientific">Aneurinibacillus danicus</name>
    <dbReference type="NCBI Taxonomy" id="267746"/>
    <lineage>
        <taxon>Bacteria</taxon>
        <taxon>Bacillati</taxon>
        <taxon>Bacillota</taxon>
        <taxon>Bacilli</taxon>
        <taxon>Bacillales</taxon>
        <taxon>Paenibacillaceae</taxon>
        <taxon>Aneurinibacillus group</taxon>
        <taxon>Aneurinibacillus</taxon>
    </lineage>
</organism>
<evidence type="ECO:0000256" key="3">
    <source>
        <dbReference type="SAM" id="MobiDB-lite"/>
    </source>
</evidence>
<dbReference type="Proteomes" id="UP000321157">
    <property type="component" value="Unassembled WGS sequence"/>
</dbReference>
<dbReference type="OrthoDB" id="2473268at2"/>